<reference evidence="2 3" key="1">
    <citation type="submission" date="2017-11" db="EMBL/GenBank/DDBJ databases">
        <title>Bradyrhizobium forestalis sp. nov., an efficient nitrogen-fixing bacterium isolated from nodules of forest legume species in the Amazon.</title>
        <authorList>
            <person name="Costa E.M."/>
            <person name="Guimaraes A."/>
            <person name="Carvalho T.S."/>
            <person name="Rodrigues T.L."/>
            <person name="Ribeiro P.R.A."/>
            <person name="Lebbe L."/>
            <person name="Willems A."/>
            <person name="Moreira F.M.S."/>
        </authorList>
    </citation>
    <scope>NUCLEOTIDE SEQUENCE [LARGE SCALE GENOMIC DNA]</scope>
    <source>
        <strain evidence="2 3">INPA54B</strain>
    </source>
</reference>
<evidence type="ECO:0000313" key="2">
    <source>
        <dbReference type="EMBL" id="PJG53750.1"/>
    </source>
</evidence>
<dbReference type="AlphaFoldDB" id="A0A2M8R7H5"/>
<dbReference type="EMBL" id="PGVG01000014">
    <property type="protein sequence ID" value="PJG53750.1"/>
    <property type="molecule type" value="Genomic_DNA"/>
</dbReference>
<evidence type="ECO:0000313" key="3">
    <source>
        <dbReference type="Proteomes" id="UP000231194"/>
    </source>
</evidence>
<name>A0A2M8R7H5_9BRAD</name>
<feature type="compositionally biased region" description="Basic and acidic residues" evidence="1">
    <location>
        <begin position="1"/>
        <end position="29"/>
    </location>
</feature>
<feature type="region of interest" description="Disordered" evidence="1">
    <location>
        <begin position="1"/>
        <end position="62"/>
    </location>
</feature>
<proteinExistence type="predicted"/>
<accession>A0A2M8R7H5</accession>
<comment type="caution">
    <text evidence="2">The sequence shown here is derived from an EMBL/GenBank/DDBJ whole genome shotgun (WGS) entry which is preliminary data.</text>
</comment>
<organism evidence="2 3">
    <name type="scientific">Bradyrhizobium forestalis</name>
    <dbReference type="NCBI Taxonomy" id="1419263"/>
    <lineage>
        <taxon>Bacteria</taxon>
        <taxon>Pseudomonadati</taxon>
        <taxon>Pseudomonadota</taxon>
        <taxon>Alphaproteobacteria</taxon>
        <taxon>Hyphomicrobiales</taxon>
        <taxon>Nitrobacteraceae</taxon>
        <taxon>Bradyrhizobium</taxon>
    </lineage>
</organism>
<protein>
    <submittedName>
        <fullName evidence="2">Uncharacterized protein</fullName>
    </submittedName>
</protein>
<keyword evidence="3" id="KW-1185">Reference proteome</keyword>
<gene>
    <name evidence="2" type="ORF">CVM73_18645</name>
</gene>
<sequence length="62" mass="7127">MAKKKSQVEKFREAAREADADDSQERFDATLKGLAKSPRTAKDKDQSGRRRRQKLVAVHRQT</sequence>
<dbReference type="Proteomes" id="UP000231194">
    <property type="component" value="Unassembled WGS sequence"/>
</dbReference>
<evidence type="ECO:0000256" key="1">
    <source>
        <dbReference type="SAM" id="MobiDB-lite"/>
    </source>
</evidence>